<dbReference type="EMBL" id="LR796641">
    <property type="protein sequence ID" value="CAB4156268.1"/>
    <property type="molecule type" value="Genomic_DNA"/>
</dbReference>
<feature type="domain" description="Transglycosylase SLT" evidence="1">
    <location>
        <begin position="36"/>
        <end position="136"/>
    </location>
</feature>
<dbReference type="InterPro" id="IPR043992">
    <property type="entry name" value="SLT_3"/>
</dbReference>
<evidence type="ECO:0000259" key="1">
    <source>
        <dbReference type="Pfam" id="PF18896"/>
    </source>
</evidence>
<evidence type="ECO:0000313" key="2">
    <source>
        <dbReference type="EMBL" id="CAB4156268.1"/>
    </source>
</evidence>
<sequence length="147" mass="16564">MRKIALLASLAISTAIIPTRVAAQPVIPTPCQKYVQLALDVGFKKGELEELFRLAYRESRCNPKSIGYNKRNGKVWSTDIGLLQVNDYSWITYLRGKKIVSKSSELTNPRKNLLAALALKEYSEKEGYPKWHQWRTARPNGSAGNAK</sequence>
<dbReference type="SUPFAM" id="SSF53955">
    <property type="entry name" value="Lysozyme-like"/>
    <property type="match status" value="1"/>
</dbReference>
<accession>A0A6J5NHB8</accession>
<dbReference type="Gene3D" id="1.10.530.10">
    <property type="match status" value="1"/>
</dbReference>
<name>A0A6J5NHB8_9CAUD</name>
<protein>
    <submittedName>
        <fullName evidence="2">Transglycosylase SLT domain 1</fullName>
    </submittedName>
</protein>
<dbReference type="InterPro" id="IPR023346">
    <property type="entry name" value="Lysozyme-like_dom_sf"/>
</dbReference>
<reference evidence="2" key="1">
    <citation type="submission" date="2020-04" db="EMBL/GenBank/DDBJ databases">
        <authorList>
            <person name="Chiriac C."/>
            <person name="Salcher M."/>
            <person name="Ghai R."/>
            <person name="Kavagutti S V."/>
        </authorList>
    </citation>
    <scope>NUCLEOTIDE SEQUENCE</scope>
</reference>
<organism evidence="2">
    <name type="scientific">uncultured Caudovirales phage</name>
    <dbReference type="NCBI Taxonomy" id="2100421"/>
    <lineage>
        <taxon>Viruses</taxon>
        <taxon>Duplodnaviria</taxon>
        <taxon>Heunggongvirae</taxon>
        <taxon>Uroviricota</taxon>
        <taxon>Caudoviricetes</taxon>
        <taxon>Peduoviridae</taxon>
        <taxon>Maltschvirus</taxon>
        <taxon>Maltschvirus maltsch</taxon>
    </lineage>
</organism>
<dbReference type="Pfam" id="PF18896">
    <property type="entry name" value="SLT_3"/>
    <property type="match status" value="1"/>
</dbReference>
<proteinExistence type="predicted"/>
<gene>
    <name evidence="2" type="ORF">UFOVP668_45</name>
</gene>